<dbReference type="RefSeq" id="WP_142603401.1">
    <property type="nucleotide sequence ID" value="NZ_FXSZ01000004.1"/>
</dbReference>
<dbReference type="SUPFAM" id="SSF90123">
    <property type="entry name" value="ABC transporter transmembrane region"/>
    <property type="match status" value="1"/>
</dbReference>
<dbReference type="GO" id="GO:0008233">
    <property type="term" value="F:peptidase activity"/>
    <property type="evidence" value="ECO:0007669"/>
    <property type="project" value="InterPro"/>
</dbReference>
<dbReference type="InterPro" id="IPR017871">
    <property type="entry name" value="ABC_transporter-like_CS"/>
</dbReference>
<keyword evidence="15" id="KW-1185">Reference proteome</keyword>
<dbReference type="GO" id="GO:0016887">
    <property type="term" value="F:ATP hydrolysis activity"/>
    <property type="evidence" value="ECO:0007669"/>
    <property type="project" value="InterPro"/>
</dbReference>
<dbReference type="SMART" id="SM00382">
    <property type="entry name" value="AAA"/>
    <property type="match status" value="1"/>
</dbReference>
<reference evidence="14 15" key="1">
    <citation type="submission" date="2017-05" db="EMBL/GenBank/DDBJ databases">
        <authorList>
            <person name="Varghese N."/>
            <person name="Submissions S."/>
        </authorList>
    </citation>
    <scope>NUCLEOTIDE SEQUENCE [LARGE SCALE GENOMIC DNA]</scope>
    <source>
        <strain evidence="14 15">DSM 21342</strain>
    </source>
</reference>
<dbReference type="PANTHER" id="PTHR43394">
    <property type="entry name" value="ATP-DEPENDENT PERMEASE MDL1, MITOCHONDRIAL"/>
    <property type="match status" value="1"/>
</dbReference>
<evidence type="ECO:0000256" key="7">
    <source>
        <dbReference type="ARBA" id="ARBA00022840"/>
    </source>
</evidence>
<keyword evidence="3" id="KW-1003">Cell membrane</keyword>
<dbReference type="PROSITE" id="PS50893">
    <property type="entry name" value="ABC_TRANSPORTER_2"/>
    <property type="match status" value="1"/>
</dbReference>
<dbReference type="Gene3D" id="3.40.50.300">
    <property type="entry name" value="P-loop containing nucleotide triphosphate hydrolases"/>
    <property type="match status" value="1"/>
</dbReference>
<comment type="subcellular location">
    <subcellularLocation>
        <location evidence="1">Cell membrane</location>
        <topology evidence="1">Multi-pass membrane protein</topology>
    </subcellularLocation>
</comment>
<dbReference type="InterPro" id="IPR005074">
    <property type="entry name" value="Peptidase_C39"/>
</dbReference>
<keyword evidence="4 10" id="KW-0812">Transmembrane</keyword>
<gene>
    <name evidence="14" type="ORF">SAMN06265350_104317</name>
</gene>
<dbReference type="InterPro" id="IPR011527">
    <property type="entry name" value="ABC1_TM_dom"/>
</dbReference>
<evidence type="ECO:0000313" key="14">
    <source>
        <dbReference type="EMBL" id="SMO62332.1"/>
    </source>
</evidence>
<dbReference type="InterPro" id="IPR039421">
    <property type="entry name" value="Type_1_exporter"/>
</dbReference>
<dbReference type="Proteomes" id="UP000315971">
    <property type="component" value="Unassembled WGS sequence"/>
</dbReference>
<feature type="domain" description="Peptidase C39" evidence="13">
    <location>
        <begin position="8"/>
        <end position="132"/>
    </location>
</feature>
<dbReference type="InterPro" id="IPR027417">
    <property type="entry name" value="P-loop_NTPase"/>
</dbReference>
<organism evidence="14 15">
    <name type="scientific">Solitalea koreensis</name>
    <dbReference type="NCBI Taxonomy" id="543615"/>
    <lineage>
        <taxon>Bacteria</taxon>
        <taxon>Pseudomonadati</taxon>
        <taxon>Bacteroidota</taxon>
        <taxon>Sphingobacteriia</taxon>
        <taxon>Sphingobacteriales</taxon>
        <taxon>Sphingobacteriaceae</taxon>
        <taxon>Solitalea</taxon>
    </lineage>
</organism>
<proteinExistence type="predicted"/>
<keyword evidence="7 14" id="KW-0067">ATP-binding</keyword>
<dbReference type="SUPFAM" id="SSF52540">
    <property type="entry name" value="P-loop containing nucleoside triphosphate hydrolases"/>
    <property type="match status" value="1"/>
</dbReference>
<dbReference type="CDD" id="cd18570">
    <property type="entry name" value="ABC_6TM_PCAT1_LagD_like"/>
    <property type="match status" value="1"/>
</dbReference>
<feature type="transmembrane region" description="Helical" evidence="10">
    <location>
        <begin position="301"/>
        <end position="319"/>
    </location>
</feature>
<feature type="domain" description="ABC transmembrane type-1" evidence="12">
    <location>
        <begin position="165"/>
        <end position="444"/>
    </location>
</feature>
<dbReference type="GO" id="GO:0006508">
    <property type="term" value="P:proteolysis"/>
    <property type="evidence" value="ECO:0007669"/>
    <property type="project" value="InterPro"/>
</dbReference>
<feature type="transmembrane region" description="Helical" evidence="10">
    <location>
        <begin position="159"/>
        <end position="183"/>
    </location>
</feature>
<dbReference type="Gene3D" id="1.20.1560.10">
    <property type="entry name" value="ABC transporter type 1, transmembrane domain"/>
    <property type="match status" value="1"/>
</dbReference>
<evidence type="ECO:0000256" key="9">
    <source>
        <dbReference type="ARBA" id="ARBA00023136"/>
    </source>
</evidence>
<evidence type="ECO:0000256" key="3">
    <source>
        <dbReference type="ARBA" id="ARBA00022475"/>
    </source>
</evidence>
<dbReference type="Pfam" id="PF00664">
    <property type="entry name" value="ABC_membrane"/>
    <property type="match status" value="1"/>
</dbReference>
<dbReference type="OrthoDB" id="9760358at2"/>
<evidence type="ECO:0000256" key="4">
    <source>
        <dbReference type="ARBA" id="ARBA00022692"/>
    </source>
</evidence>
<evidence type="ECO:0000256" key="8">
    <source>
        <dbReference type="ARBA" id="ARBA00022989"/>
    </source>
</evidence>
<keyword evidence="6" id="KW-0378">Hydrolase</keyword>
<keyword evidence="9 10" id="KW-0472">Membrane</keyword>
<sequence length="721" mass="80271">MRKIRIKQHDVTDCGAACLASIAAHYGLHLPIACIRQLASTDKKGTNVLGLIEAATKIGFACKAVKGPVESLNKIPLPAIAHVILNETLAHYLVVYAVSEKHIQVMDPADGKLHRYSHADFKKIWTGVLLLLVPGDEFTAVNEKVSLYSRFWFLIKPHWAVVLQILFGAIIYTILGLSTSIFIQKLVDNVLPEGNKNLLNLMGLIMILLLVLKVFINHAKTILTFKTGQLIDARLILGYYKHLMKLPQQFFDTMRVGEIISRVNDAVKIRVFINDVLVDFAVNIFIVVFSFALMFTYYWKLALIMLLVVPLYSIIYVISDKLNKATQRKLMENSAELESQIVESISGAGTIKRFALEEFSNIKTETKFIKVLHSVYASSVNSVWIGNGVSLISGAFTIGILWIGSFFVLDKIITPGELLSFYAIIGYFTGPVGSLIGMNKTAQDALIAADRLFEIMDLERETSANKMELIPEMLGDIELKNVYFRYGTRGYIFEDISMVFPIGKITAIVGESGSGKSTLMSLIQNIYPLLSGSIVIGKYDIKYLTNESLRSVIAVVPQQIDLFAGSILENIAIGDFNPDIKKVISICTDLGIMDFIEKSPYGFNTPLGENGVNLSGGQRQRLSIARALYKDPDILILDEATASLDSISEQYIQKVILQMREAGKTVLMIAHRLSTVMHVDKIIVLQNGKLVEEGTHQDLMVPGSKYHAMWEQQFPVLKEMS</sequence>
<evidence type="ECO:0000256" key="2">
    <source>
        <dbReference type="ARBA" id="ARBA00022448"/>
    </source>
</evidence>
<dbReference type="PROSITE" id="PS50990">
    <property type="entry name" value="PEPTIDASE_C39"/>
    <property type="match status" value="1"/>
</dbReference>
<keyword evidence="8 10" id="KW-1133">Transmembrane helix</keyword>
<feature type="transmembrane region" description="Helical" evidence="10">
    <location>
        <begin position="276"/>
        <end position="295"/>
    </location>
</feature>
<evidence type="ECO:0000256" key="10">
    <source>
        <dbReference type="SAM" id="Phobius"/>
    </source>
</evidence>
<dbReference type="PROSITE" id="PS50929">
    <property type="entry name" value="ABC_TM1F"/>
    <property type="match status" value="1"/>
</dbReference>
<feature type="domain" description="ABC transporter" evidence="11">
    <location>
        <begin position="477"/>
        <end position="712"/>
    </location>
</feature>
<dbReference type="InterPro" id="IPR003439">
    <property type="entry name" value="ABC_transporter-like_ATP-bd"/>
</dbReference>
<dbReference type="EMBL" id="FXSZ01000004">
    <property type="protein sequence ID" value="SMO62332.1"/>
    <property type="molecule type" value="Genomic_DNA"/>
</dbReference>
<evidence type="ECO:0000259" key="13">
    <source>
        <dbReference type="PROSITE" id="PS50990"/>
    </source>
</evidence>
<evidence type="ECO:0000259" key="11">
    <source>
        <dbReference type="PROSITE" id="PS50893"/>
    </source>
</evidence>
<accession>A0A521CSC5</accession>
<protein>
    <submittedName>
        <fullName evidence="14">ATP-binding cassette, subfamily B</fullName>
    </submittedName>
</protein>
<evidence type="ECO:0000256" key="5">
    <source>
        <dbReference type="ARBA" id="ARBA00022741"/>
    </source>
</evidence>
<evidence type="ECO:0000256" key="1">
    <source>
        <dbReference type="ARBA" id="ARBA00004651"/>
    </source>
</evidence>
<dbReference type="Pfam" id="PF03412">
    <property type="entry name" value="Peptidase_C39"/>
    <property type="match status" value="1"/>
</dbReference>
<dbReference type="PANTHER" id="PTHR43394:SF1">
    <property type="entry name" value="ATP-BINDING CASSETTE SUB-FAMILY B MEMBER 10, MITOCHONDRIAL"/>
    <property type="match status" value="1"/>
</dbReference>
<feature type="transmembrane region" description="Helical" evidence="10">
    <location>
        <begin position="198"/>
        <end position="216"/>
    </location>
</feature>
<dbReference type="PROSITE" id="PS00211">
    <property type="entry name" value="ABC_TRANSPORTER_1"/>
    <property type="match status" value="1"/>
</dbReference>
<evidence type="ECO:0000259" key="12">
    <source>
        <dbReference type="PROSITE" id="PS50929"/>
    </source>
</evidence>
<dbReference type="AlphaFoldDB" id="A0A521CSC5"/>
<dbReference type="CDD" id="cd02418">
    <property type="entry name" value="Peptidase_C39B"/>
    <property type="match status" value="1"/>
</dbReference>
<feature type="transmembrane region" description="Helical" evidence="10">
    <location>
        <begin position="419"/>
        <end position="438"/>
    </location>
</feature>
<feature type="transmembrane region" description="Helical" evidence="10">
    <location>
        <begin position="383"/>
        <end position="407"/>
    </location>
</feature>
<dbReference type="InterPro" id="IPR036640">
    <property type="entry name" value="ABC1_TM_sf"/>
</dbReference>
<name>A0A521CSC5_9SPHI</name>
<keyword evidence="2" id="KW-0813">Transport</keyword>
<dbReference type="FunFam" id="3.40.50.300:FF:000221">
    <property type="entry name" value="Multidrug ABC transporter ATP-binding protein"/>
    <property type="match status" value="1"/>
</dbReference>
<keyword evidence="5" id="KW-0547">Nucleotide-binding</keyword>
<dbReference type="GO" id="GO:0015421">
    <property type="term" value="F:ABC-type oligopeptide transporter activity"/>
    <property type="evidence" value="ECO:0007669"/>
    <property type="project" value="TreeGrafter"/>
</dbReference>
<dbReference type="Gene3D" id="3.90.70.10">
    <property type="entry name" value="Cysteine proteinases"/>
    <property type="match status" value="1"/>
</dbReference>
<dbReference type="InterPro" id="IPR003593">
    <property type="entry name" value="AAA+_ATPase"/>
</dbReference>
<dbReference type="GO" id="GO:0005524">
    <property type="term" value="F:ATP binding"/>
    <property type="evidence" value="ECO:0007669"/>
    <property type="project" value="UniProtKB-KW"/>
</dbReference>
<dbReference type="Pfam" id="PF00005">
    <property type="entry name" value="ABC_tran"/>
    <property type="match status" value="1"/>
</dbReference>
<evidence type="ECO:0000256" key="6">
    <source>
        <dbReference type="ARBA" id="ARBA00022801"/>
    </source>
</evidence>
<evidence type="ECO:0000313" key="15">
    <source>
        <dbReference type="Proteomes" id="UP000315971"/>
    </source>
</evidence>
<dbReference type="GO" id="GO:0005886">
    <property type="term" value="C:plasma membrane"/>
    <property type="evidence" value="ECO:0007669"/>
    <property type="project" value="UniProtKB-SubCell"/>
</dbReference>